<dbReference type="RefSeq" id="WP_104518443.1">
    <property type="nucleotide sequence ID" value="NZ_NHRY01000078.1"/>
</dbReference>
<proteinExistence type="predicted"/>
<dbReference type="AlphaFoldDB" id="A0A2S6NJR3"/>
<gene>
    <name evidence="2" type="ORF">CCS01_08605</name>
</gene>
<dbReference type="OrthoDB" id="9807959at2"/>
<dbReference type="SUPFAM" id="SSF143100">
    <property type="entry name" value="TTHA1013/TTHA0281-like"/>
    <property type="match status" value="1"/>
</dbReference>
<dbReference type="InterPro" id="IPR035069">
    <property type="entry name" value="TTHA1013/TTHA0281-like"/>
</dbReference>
<dbReference type="Proteomes" id="UP000239724">
    <property type="component" value="Unassembled WGS sequence"/>
</dbReference>
<dbReference type="Pfam" id="PF15919">
    <property type="entry name" value="HicB_lk_antitox"/>
    <property type="match status" value="1"/>
</dbReference>
<comment type="caution">
    <text evidence="2">The sequence shown here is derived from an EMBL/GenBank/DDBJ whole genome shotgun (WGS) entry which is preliminary data.</text>
</comment>
<evidence type="ECO:0000313" key="2">
    <source>
        <dbReference type="EMBL" id="PPQ35103.1"/>
    </source>
</evidence>
<dbReference type="Gene3D" id="3.30.160.250">
    <property type="match status" value="1"/>
</dbReference>
<organism evidence="2 3">
    <name type="scientific">Rhodopila globiformis</name>
    <name type="common">Rhodopseudomonas globiformis</name>
    <dbReference type="NCBI Taxonomy" id="1071"/>
    <lineage>
        <taxon>Bacteria</taxon>
        <taxon>Pseudomonadati</taxon>
        <taxon>Pseudomonadota</taxon>
        <taxon>Alphaproteobacteria</taxon>
        <taxon>Acetobacterales</taxon>
        <taxon>Acetobacteraceae</taxon>
        <taxon>Rhodopila</taxon>
    </lineage>
</organism>
<accession>A0A2S6NJR3</accession>
<protein>
    <recommendedName>
        <fullName evidence="1">HicB-like antitoxin of toxin-antitoxin system domain-containing protein</fullName>
    </recommendedName>
</protein>
<dbReference type="InterPro" id="IPR031807">
    <property type="entry name" value="HicB-like"/>
</dbReference>
<reference evidence="2 3" key="1">
    <citation type="journal article" date="2018" name="Arch. Microbiol.">
        <title>New insights into the metabolic potential of the phototrophic purple bacterium Rhodopila globiformis DSM 161(T) from its draft genome sequence and evidence for a vanadium-dependent nitrogenase.</title>
        <authorList>
            <person name="Imhoff J.F."/>
            <person name="Rahn T."/>
            <person name="Kunzel S."/>
            <person name="Neulinger S.C."/>
        </authorList>
    </citation>
    <scope>NUCLEOTIDE SEQUENCE [LARGE SCALE GENOMIC DNA]</scope>
    <source>
        <strain evidence="2 3">DSM 161</strain>
    </source>
</reference>
<dbReference type="EMBL" id="NHRY01000078">
    <property type="protein sequence ID" value="PPQ35103.1"/>
    <property type="molecule type" value="Genomic_DNA"/>
</dbReference>
<name>A0A2S6NJR3_RHOGL</name>
<evidence type="ECO:0000313" key="3">
    <source>
        <dbReference type="Proteomes" id="UP000239724"/>
    </source>
</evidence>
<sequence>MRYPIAIEIGTGETAYGIVVPDLPGCFSAGDTLDEAVVGAGEAVTGWIEAMPGAGGVVPAASAMAAIQGEPAYAGWLFDVVVVEPTDYSGIG</sequence>
<evidence type="ECO:0000259" key="1">
    <source>
        <dbReference type="Pfam" id="PF15919"/>
    </source>
</evidence>
<keyword evidence="3" id="KW-1185">Reference proteome</keyword>
<feature type="domain" description="HicB-like antitoxin of toxin-antitoxin system" evidence="1">
    <location>
        <begin position="3"/>
        <end position="88"/>
    </location>
</feature>